<dbReference type="Proteomes" id="UP001141552">
    <property type="component" value="Unassembled WGS sequence"/>
</dbReference>
<dbReference type="EMBL" id="JAKUCV010007286">
    <property type="protein sequence ID" value="KAJ4824045.1"/>
    <property type="molecule type" value="Genomic_DNA"/>
</dbReference>
<dbReference type="SUPFAM" id="SSF56574">
    <property type="entry name" value="Serpins"/>
    <property type="match status" value="2"/>
</dbReference>
<name>A0A9Q0F4Q6_9ROSI</name>
<comment type="caution">
    <text evidence="6">The sequence shown here is derived from an EMBL/GenBank/DDBJ whole genome shotgun (WGS) entry which is preliminary data.</text>
</comment>
<evidence type="ECO:0000259" key="5">
    <source>
        <dbReference type="SMART" id="SM00093"/>
    </source>
</evidence>
<dbReference type="InterPro" id="IPR023795">
    <property type="entry name" value="Serpin_CS"/>
</dbReference>
<keyword evidence="2" id="KW-0646">Protease inhibitor</keyword>
<proteinExistence type="inferred from homology"/>
<dbReference type="InterPro" id="IPR042178">
    <property type="entry name" value="Serpin_sf_1"/>
</dbReference>
<feature type="non-terminal residue" evidence="6">
    <location>
        <position position="573"/>
    </location>
</feature>
<dbReference type="InterPro" id="IPR000215">
    <property type="entry name" value="Serpin_fam"/>
</dbReference>
<protein>
    <recommendedName>
        <fullName evidence="5">Serpin domain-containing protein</fullName>
    </recommendedName>
</protein>
<dbReference type="InterPro" id="IPR036186">
    <property type="entry name" value="Serpin_sf"/>
</dbReference>
<evidence type="ECO:0000256" key="4">
    <source>
        <dbReference type="RuleBase" id="RU000411"/>
    </source>
</evidence>
<evidence type="ECO:0000256" key="2">
    <source>
        <dbReference type="ARBA" id="ARBA00022690"/>
    </source>
</evidence>
<dbReference type="OrthoDB" id="1063785at2759"/>
<evidence type="ECO:0000313" key="7">
    <source>
        <dbReference type="Proteomes" id="UP001141552"/>
    </source>
</evidence>
<organism evidence="6 7">
    <name type="scientific">Turnera subulata</name>
    <dbReference type="NCBI Taxonomy" id="218843"/>
    <lineage>
        <taxon>Eukaryota</taxon>
        <taxon>Viridiplantae</taxon>
        <taxon>Streptophyta</taxon>
        <taxon>Embryophyta</taxon>
        <taxon>Tracheophyta</taxon>
        <taxon>Spermatophyta</taxon>
        <taxon>Magnoliopsida</taxon>
        <taxon>eudicotyledons</taxon>
        <taxon>Gunneridae</taxon>
        <taxon>Pentapetalae</taxon>
        <taxon>rosids</taxon>
        <taxon>fabids</taxon>
        <taxon>Malpighiales</taxon>
        <taxon>Passifloraceae</taxon>
        <taxon>Turnera</taxon>
    </lineage>
</organism>
<dbReference type="Gene3D" id="3.30.497.10">
    <property type="entry name" value="Antithrombin, subunit I, domain 2"/>
    <property type="match status" value="2"/>
</dbReference>
<gene>
    <name evidence="6" type="ORF">Tsubulata_007445</name>
</gene>
<dbReference type="GO" id="GO:0004867">
    <property type="term" value="F:serine-type endopeptidase inhibitor activity"/>
    <property type="evidence" value="ECO:0007669"/>
    <property type="project" value="UniProtKB-KW"/>
</dbReference>
<dbReference type="InterPro" id="IPR023796">
    <property type="entry name" value="Serpin_dom"/>
</dbReference>
<keyword evidence="3" id="KW-0722">Serine protease inhibitor</keyword>
<dbReference type="PANTHER" id="PTHR11461">
    <property type="entry name" value="SERINE PROTEASE INHIBITOR, SERPIN"/>
    <property type="match status" value="1"/>
</dbReference>
<evidence type="ECO:0000256" key="3">
    <source>
        <dbReference type="ARBA" id="ARBA00022900"/>
    </source>
</evidence>
<evidence type="ECO:0000313" key="6">
    <source>
        <dbReference type="EMBL" id="KAJ4824045.1"/>
    </source>
</evidence>
<feature type="domain" description="Serpin" evidence="5">
    <location>
        <begin position="182"/>
        <end position="569"/>
    </location>
</feature>
<comment type="similarity">
    <text evidence="1 4">Belongs to the serpin family.</text>
</comment>
<dbReference type="InterPro" id="IPR042185">
    <property type="entry name" value="Serpin_sf_2"/>
</dbReference>
<evidence type="ECO:0000256" key="1">
    <source>
        <dbReference type="ARBA" id="ARBA00009500"/>
    </source>
</evidence>
<dbReference type="CDD" id="cd02043">
    <property type="entry name" value="serpinP_plants"/>
    <property type="match status" value="1"/>
</dbReference>
<dbReference type="PANTHER" id="PTHR11461:SF211">
    <property type="entry name" value="GH10112P-RELATED"/>
    <property type="match status" value="1"/>
</dbReference>
<dbReference type="Gene3D" id="2.30.39.10">
    <property type="entry name" value="Alpha-1-antitrypsin, domain 1"/>
    <property type="match status" value="1"/>
</dbReference>
<reference evidence="6" key="1">
    <citation type="submission" date="2022-02" db="EMBL/GenBank/DDBJ databases">
        <authorList>
            <person name="Henning P.M."/>
            <person name="McCubbin A.G."/>
            <person name="Shore J.S."/>
        </authorList>
    </citation>
    <scope>NUCLEOTIDE SEQUENCE</scope>
    <source>
        <strain evidence="6">F60SS</strain>
        <tissue evidence="6">Leaves</tissue>
    </source>
</reference>
<dbReference type="SMART" id="SM00093">
    <property type="entry name" value="SERPIN"/>
    <property type="match status" value="1"/>
</dbReference>
<dbReference type="AlphaFoldDB" id="A0A9Q0F4Q6"/>
<reference evidence="6" key="2">
    <citation type="journal article" date="2023" name="Plants (Basel)">
        <title>Annotation of the Turnera subulata (Passifloraceae) Draft Genome Reveals the S-Locus Evolved after the Divergence of Turneroideae from Passifloroideae in a Stepwise Manner.</title>
        <authorList>
            <person name="Henning P.M."/>
            <person name="Roalson E.H."/>
            <person name="Mir W."/>
            <person name="McCubbin A.G."/>
            <person name="Shore J.S."/>
        </authorList>
    </citation>
    <scope>NUCLEOTIDE SEQUENCE</scope>
    <source>
        <strain evidence="6">F60SS</strain>
    </source>
</reference>
<dbReference type="Pfam" id="PF00079">
    <property type="entry name" value="Serpin"/>
    <property type="match status" value="2"/>
</dbReference>
<dbReference type="GO" id="GO:0005615">
    <property type="term" value="C:extracellular space"/>
    <property type="evidence" value="ECO:0007669"/>
    <property type="project" value="InterPro"/>
</dbReference>
<accession>A0A9Q0F4Q6</accession>
<dbReference type="FunFam" id="3.30.497.10:FF:000012">
    <property type="entry name" value="Predicted protein"/>
    <property type="match status" value="1"/>
</dbReference>
<keyword evidence="7" id="KW-1185">Reference proteome</keyword>
<sequence>APLPSRYNSLPLSKVSQLKPNNHFSLQSYSPKQTQNSTPIMDLQASTRRAQTDVALTLAKHVLLTESNNSNLVFSPVSIQVVLSLIAAGSKGATHDQLLSFLKSKSTRHLTSFYSELVKVGFADGSASGGPRLAVANGVWVDKSLSLKRSFKQVASNSYKAATNHVDFQTKRLTKAQTDVALSLAKHVLLTESNNSNLVFSPVSIQVVLSLIAAGSKGATHDQLLSFLKSKSTRHLTSFYSELVKVGFADGSTSGGPRLAFANGVWVDKSLSLKRSFKQVASNSYRAATTHVDFQTKAVEAANEVNSWAAKETNGLIKEVLPSGSVDATTRLILANALYFKGAWNEKFDVKTTRDGDFYLLNGSSVAVPFMASKEKQFVSAFDGFKVLRLPYKQGRQDKRRFFSINWKRNDKREFSMYLFLPDARDGLPALVEKVGSSQSGFIDTHLPRRQVKVGHFQIPKFKVSFGFEASKALQELGLVLPFSGEGDLTEMVDSSLSRNLQVSSIYHKSFIEVNEEGTEAAAVSAGVILFKSAVLDHGIDFVADHPFLFLIREDMTGVVLFIGQILNPSQAN</sequence>
<dbReference type="PROSITE" id="PS00284">
    <property type="entry name" value="SERPIN"/>
    <property type="match status" value="1"/>
</dbReference>